<dbReference type="SUPFAM" id="SSF52058">
    <property type="entry name" value="L domain-like"/>
    <property type="match status" value="1"/>
</dbReference>
<evidence type="ECO:0000256" key="1">
    <source>
        <dbReference type="ARBA" id="ARBA00022737"/>
    </source>
</evidence>
<dbReference type="Gene3D" id="3.40.50.10140">
    <property type="entry name" value="Toll/interleukin-1 receptor homology (TIR) domain"/>
    <property type="match status" value="1"/>
</dbReference>
<dbReference type="InterPro" id="IPR002182">
    <property type="entry name" value="NB-ARC"/>
</dbReference>
<dbReference type="InterPro" id="IPR000157">
    <property type="entry name" value="TIR_dom"/>
</dbReference>
<keyword evidence="1" id="KW-0677">Repeat</keyword>
<evidence type="ECO:0000259" key="3">
    <source>
        <dbReference type="PROSITE" id="PS50104"/>
    </source>
</evidence>
<dbReference type="SUPFAM" id="SSF52200">
    <property type="entry name" value="Toll/Interleukin receptor TIR domain"/>
    <property type="match status" value="1"/>
</dbReference>
<dbReference type="Gene3D" id="1.10.8.430">
    <property type="entry name" value="Helical domain of apoptotic protease-activating factors"/>
    <property type="match status" value="1"/>
</dbReference>
<dbReference type="GO" id="GO:0006952">
    <property type="term" value="P:defense response"/>
    <property type="evidence" value="ECO:0007669"/>
    <property type="project" value="UniProtKB-KW"/>
</dbReference>
<dbReference type="EMBL" id="JBJKBG010000007">
    <property type="protein sequence ID" value="KAL3729488.1"/>
    <property type="molecule type" value="Genomic_DNA"/>
</dbReference>
<dbReference type="AlphaFoldDB" id="A0ABD3JTD1"/>
<dbReference type="GO" id="GO:0051707">
    <property type="term" value="P:response to other organism"/>
    <property type="evidence" value="ECO:0007669"/>
    <property type="project" value="UniProtKB-ARBA"/>
</dbReference>
<accession>A0ABD3JTD1</accession>
<feature type="domain" description="TIR" evidence="3">
    <location>
        <begin position="1"/>
        <end position="116"/>
    </location>
</feature>
<dbReference type="PANTHER" id="PTHR11017">
    <property type="entry name" value="LEUCINE-RICH REPEAT-CONTAINING PROTEIN"/>
    <property type="match status" value="1"/>
</dbReference>
<dbReference type="InterPro" id="IPR042197">
    <property type="entry name" value="Apaf_helical"/>
</dbReference>
<evidence type="ECO:0000313" key="5">
    <source>
        <dbReference type="Proteomes" id="UP001634007"/>
    </source>
</evidence>
<protein>
    <recommendedName>
        <fullName evidence="3">TIR domain-containing protein</fullName>
    </recommendedName>
</protein>
<gene>
    <name evidence="4" type="ORF">ACJRO7_026587</name>
</gene>
<keyword evidence="5" id="KW-1185">Reference proteome</keyword>
<keyword evidence="2" id="KW-0611">Plant defense</keyword>
<dbReference type="InterPro" id="IPR027417">
    <property type="entry name" value="P-loop_NTPase"/>
</dbReference>
<organism evidence="4 5">
    <name type="scientific">Eucalyptus globulus</name>
    <name type="common">Tasmanian blue gum</name>
    <dbReference type="NCBI Taxonomy" id="34317"/>
    <lineage>
        <taxon>Eukaryota</taxon>
        <taxon>Viridiplantae</taxon>
        <taxon>Streptophyta</taxon>
        <taxon>Embryophyta</taxon>
        <taxon>Tracheophyta</taxon>
        <taxon>Spermatophyta</taxon>
        <taxon>Magnoliopsida</taxon>
        <taxon>eudicotyledons</taxon>
        <taxon>Gunneridae</taxon>
        <taxon>Pentapetalae</taxon>
        <taxon>rosids</taxon>
        <taxon>malvids</taxon>
        <taxon>Myrtales</taxon>
        <taxon>Myrtaceae</taxon>
        <taxon>Myrtoideae</taxon>
        <taxon>Eucalypteae</taxon>
        <taxon>Eucalyptus</taxon>
    </lineage>
</organism>
<dbReference type="Gene3D" id="3.80.10.10">
    <property type="entry name" value="Ribonuclease Inhibitor"/>
    <property type="match status" value="2"/>
</dbReference>
<dbReference type="Pfam" id="PF00931">
    <property type="entry name" value="NB-ARC"/>
    <property type="match status" value="1"/>
</dbReference>
<proteinExistence type="predicted"/>
<dbReference type="SUPFAM" id="SSF52540">
    <property type="entry name" value="P-loop containing nucleoside triphosphate hydrolases"/>
    <property type="match status" value="1"/>
</dbReference>
<dbReference type="PANTHER" id="PTHR11017:SF570">
    <property type="entry name" value="DISEASE RESISTANCE PROTEIN (TIR-NBS CLASS)-RELATED"/>
    <property type="match status" value="1"/>
</dbReference>
<sequence>MFYSSKIYIPIFSKKYACSPPCLDSLTLMVEHTSRSGRKKKILPVFYNVGWSDVKLETSLYRGVLDTHKQSFGDEKVERCKKALVEAGKVKGWEISSYESERELITAIVGEILFKAITEHNYMFEDLSTGDDPMFCYRTSELEDSQESKIMELLELEVNEVRVVGIHGRDGIGKTALAKILYDKISLDFDACSFLVDIEETTHQPGGVQYLQTKLIFDILKREYEVASAFKGVRFLKEIFRNMKVLIVLDDLERGSLLKEFVGAKLDWFGCGSRIIVTSKERSVLQGFLDRGLACTYDVSIMDDNRAFNFFWQHAATGKSDKLHSYVKSAIEIVKAAKGFPLLVKVFGSFLKYKRLEEWMEFEDHIQQFQEDYQKILSIIYDALHQKQKQTFLDIACFPPDVDSQIALRMFPDIIASIPLHYIRSCHFQSEIEILRRMALIEMEENKLGMHSLLRCLAKKQTALTLKWQAMRSCCTAFLSLGRANIGRKFVDALLNVQWLHWQGCPGDAVSIHLEKNETLVILDLSWSKVTEFFGGCKGIKMEHLRVLNFTGCADLLVTPSFSCCPNLEILILERCSRLVHLDPSINDLKLLVTLNLKLCSELSMLPAEMDGMKALKDLLIDGTSVRELLASIGKLFQLQILSATNCFSLVRVPGFVCDFRISLSSIGDLWRLRRLSLRDCRGLRKLPEFIGIKGYLLEELDISGTGISKLPDSIKNLRISKVLKVDSCFLRKFPHEIGELVSLEEVHASCCRSLEGAISNLHRLRELRLSGTRIYSLPSEIHFMSSLQTLDLLRCDFLKELPTLPPNLSNLYLNPDLKQKLLEASKFRRWWHLLQ</sequence>
<reference evidence="4 5" key="1">
    <citation type="submission" date="2024-11" db="EMBL/GenBank/DDBJ databases">
        <title>Chromosome-level genome assembly of Eucalyptus globulus Labill. provides insights into its genome evolution.</title>
        <authorList>
            <person name="Li X."/>
        </authorList>
    </citation>
    <scope>NUCLEOTIDE SEQUENCE [LARGE SCALE GENOMIC DNA]</scope>
    <source>
        <strain evidence="4">CL2024</strain>
        <tissue evidence="4">Fresh tender leaves</tissue>
    </source>
</reference>
<dbReference type="PRINTS" id="PR00364">
    <property type="entry name" value="DISEASERSIST"/>
</dbReference>
<name>A0ABD3JTD1_EUCGL</name>
<dbReference type="Pfam" id="PF01582">
    <property type="entry name" value="TIR"/>
    <property type="match status" value="1"/>
</dbReference>
<dbReference type="Proteomes" id="UP001634007">
    <property type="component" value="Unassembled WGS sequence"/>
</dbReference>
<comment type="caution">
    <text evidence="4">The sequence shown here is derived from an EMBL/GenBank/DDBJ whole genome shotgun (WGS) entry which is preliminary data.</text>
</comment>
<dbReference type="InterPro" id="IPR055414">
    <property type="entry name" value="LRR_R13L4/SHOC2-like"/>
</dbReference>
<dbReference type="InterPro" id="IPR032675">
    <property type="entry name" value="LRR_dom_sf"/>
</dbReference>
<evidence type="ECO:0000256" key="2">
    <source>
        <dbReference type="ARBA" id="ARBA00022821"/>
    </source>
</evidence>
<dbReference type="Gene3D" id="3.40.50.300">
    <property type="entry name" value="P-loop containing nucleotide triphosphate hydrolases"/>
    <property type="match status" value="1"/>
</dbReference>
<dbReference type="Pfam" id="PF23598">
    <property type="entry name" value="LRR_14"/>
    <property type="match status" value="1"/>
</dbReference>
<evidence type="ECO:0000313" key="4">
    <source>
        <dbReference type="EMBL" id="KAL3729488.1"/>
    </source>
</evidence>
<dbReference type="InterPro" id="IPR044974">
    <property type="entry name" value="Disease_R_plants"/>
</dbReference>
<dbReference type="InterPro" id="IPR035897">
    <property type="entry name" value="Toll_tir_struct_dom_sf"/>
</dbReference>
<dbReference type="PROSITE" id="PS50104">
    <property type="entry name" value="TIR"/>
    <property type="match status" value="1"/>
</dbReference>